<organism evidence="1 2">
    <name type="scientific">Trifolium pratense</name>
    <name type="common">Red clover</name>
    <dbReference type="NCBI Taxonomy" id="57577"/>
    <lineage>
        <taxon>Eukaryota</taxon>
        <taxon>Viridiplantae</taxon>
        <taxon>Streptophyta</taxon>
        <taxon>Embryophyta</taxon>
        <taxon>Tracheophyta</taxon>
        <taxon>Spermatophyta</taxon>
        <taxon>Magnoliopsida</taxon>
        <taxon>eudicotyledons</taxon>
        <taxon>Gunneridae</taxon>
        <taxon>Pentapetalae</taxon>
        <taxon>rosids</taxon>
        <taxon>fabids</taxon>
        <taxon>Fabales</taxon>
        <taxon>Fabaceae</taxon>
        <taxon>Papilionoideae</taxon>
        <taxon>50 kb inversion clade</taxon>
        <taxon>NPAAA clade</taxon>
        <taxon>Hologalegina</taxon>
        <taxon>IRL clade</taxon>
        <taxon>Trifolieae</taxon>
        <taxon>Trifolium</taxon>
    </lineage>
</organism>
<dbReference type="Proteomes" id="UP000236291">
    <property type="component" value="Unassembled WGS sequence"/>
</dbReference>
<sequence length="49" mass="5401">MRFQEPKPMVAVHHHIYYDLADRATGIGLSGQQLRSIESGAFSFGPKVG</sequence>
<reference evidence="1 2" key="1">
    <citation type="journal article" date="2014" name="Am. J. Bot.">
        <title>Genome assembly and annotation for red clover (Trifolium pratense; Fabaceae).</title>
        <authorList>
            <person name="Istvanek J."/>
            <person name="Jaros M."/>
            <person name="Krenek A."/>
            <person name="Repkova J."/>
        </authorList>
    </citation>
    <scope>NUCLEOTIDE SEQUENCE [LARGE SCALE GENOMIC DNA]</scope>
    <source>
        <strain evidence="2">cv. Tatra</strain>
        <tissue evidence="1">Young leaves</tissue>
    </source>
</reference>
<accession>A0A2K3M6N6</accession>
<dbReference type="AlphaFoldDB" id="A0A2K3M6N6"/>
<evidence type="ECO:0000313" key="1">
    <source>
        <dbReference type="EMBL" id="PNX86423.1"/>
    </source>
</evidence>
<gene>
    <name evidence="1" type="ORF">L195_g042501</name>
</gene>
<name>A0A2K3M6N6_TRIPR</name>
<evidence type="ECO:0000313" key="2">
    <source>
        <dbReference type="Proteomes" id="UP000236291"/>
    </source>
</evidence>
<reference evidence="1 2" key="2">
    <citation type="journal article" date="2017" name="Front. Plant Sci.">
        <title>Gene Classification and Mining of Molecular Markers Useful in Red Clover (Trifolium pratense) Breeding.</title>
        <authorList>
            <person name="Istvanek J."/>
            <person name="Dluhosova J."/>
            <person name="Dluhos P."/>
            <person name="Patkova L."/>
            <person name="Nedelnik J."/>
            <person name="Repkova J."/>
        </authorList>
    </citation>
    <scope>NUCLEOTIDE SEQUENCE [LARGE SCALE GENOMIC DNA]</scope>
    <source>
        <strain evidence="2">cv. Tatra</strain>
        <tissue evidence="1">Young leaves</tissue>
    </source>
</reference>
<comment type="caution">
    <text evidence="1">The sequence shown here is derived from an EMBL/GenBank/DDBJ whole genome shotgun (WGS) entry which is preliminary data.</text>
</comment>
<proteinExistence type="predicted"/>
<protein>
    <submittedName>
        <fullName evidence="1">Uncharacterized protein</fullName>
    </submittedName>
</protein>
<dbReference type="EMBL" id="ASHM01051154">
    <property type="protein sequence ID" value="PNX86423.1"/>
    <property type="molecule type" value="Genomic_DNA"/>
</dbReference>